<evidence type="ECO:0000313" key="16">
    <source>
        <dbReference type="EnsemblPlants" id="OBART12G11070.1"/>
    </source>
</evidence>
<sequence>MIDILPYITDSCRLFFSPDVIAAGISCSFGLCILLIFFIWHKKRYGMLLCQWASKNAPRIESFLQKQETSHPKRYTFSEVRRMTESFAHKLGRGGFGTVYRGSLPDGREIAVKMLKDSKGDGEEFINEVASISKTSHINVVNLLRFSLQGSKRALIYEYMSNGSLDRYSFGDNSVQGDNTLSWDRLFDIIVGIAQGLEYLHSRCNIRIVHFDIKPQNILLDQDFCPKISDFGLSKLCHLKESRISINGLRGTPGYIAPEVFSRQYGSASSKSDVYSYGMVVLEMAGAKKNINVSTGSSTKYFPQWLYDNLDQFCCPTGDISSQTTDLVKKMVVVGLWCIQLVPTDRPSMREVLEMLESNGRDLPLPPKGL</sequence>
<evidence type="ECO:0000256" key="1">
    <source>
        <dbReference type="ARBA" id="ARBA00004479"/>
    </source>
</evidence>
<evidence type="ECO:0000256" key="7">
    <source>
        <dbReference type="ARBA" id="ARBA00022777"/>
    </source>
</evidence>
<dbReference type="FunFam" id="3.30.200.20:FF:000178">
    <property type="entry name" value="serine/threonine-protein kinase PBS1-like"/>
    <property type="match status" value="1"/>
</dbReference>
<keyword evidence="3" id="KW-0808">Transferase</keyword>
<keyword evidence="8 12" id="KW-0067">ATP-binding</keyword>
<comment type="similarity">
    <text evidence="13">Belongs to the protein kinase superfamily.</text>
</comment>
<dbReference type="GO" id="GO:0005524">
    <property type="term" value="F:ATP binding"/>
    <property type="evidence" value="ECO:0007669"/>
    <property type="project" value="UniProtKB-UniRule"/>
</dbReference>
<accession>A0A0D3HU62</accession>
<dbReference type="FunFam" id="1.10.510.10:FF:000590">
    <property type="entry name" value="PR5-like receptor kinase"/>
    <property type="match status" value="1"/>
</dbReference>
<dbReference type="InterPro" id="IPR045874">
    <property type="entry name" value="LRK10/LRL21-25-like"/>
</dbReference>
<evidence type="ECO:0000256" key="9">
    <source>
        <dbReference type="ARBA" id="ARBA00022989"/>
    </source>
</evidence>
<dbReference type="GO" id="GO:0016020">
    <property type="term" value="C:membrane"/>
    <property type="evidence" value="ECO:0007669"/>
    <property type="project" value="UniProtKB-SubCell"/>
</dbReference>
<proteinExistence type="inferred from homology"/>
<reference evidence="16" key="2">
    <citation type="submission" date="2015-03" db="UniProtKB">
        <authorList>
            <consortium name="EnsemblPlants"/>
        </authorList>
    </citation>
    <scope>IDENTIFICATION</scope>
</reference>
<keyword evidence="2 13" id="KW-0723">Serine/threonine-protein kinase</keyword>
<keyword evidence="4 14" id="KW-0812">Transmembrane</keyword>
<evidence type="ECO:0000256" key="14">
    <source>
        <dbReference type="SAM" id="Phobius"/>
    </source>
</evidence>
<dbReference type="PaxDb" id="65489-OBART12G11070.1"/>
<dbReference type="AlphaFoldDB" id="A0A0D3HU62"/>
<keyword evidence="17" id="KW-1185">Reference proteome</keyword>
<dbReference type="Gramene" id="OBART12G11070.1">
    <property type="protein sequence ID" value="OBART12G11070.1"/>
    <property type="gene ID" value="OBART12G11070"/>
</dbReference>
<evidence type="ECO:0000256" key="12">
    <source>
        <dbReference type="PROSITE-ProRule" id="PRU10141"/>
    </source>
</evidence>
<evidence type="ECO:0000256" key="3">
    <source>
        <dbReference type="ARBA" id="ARBA00022679"/>
    </source>
</evidence>
<dbReference type="GO" id="GO:0004674">
    <property type="term" value="F:protein serine/threonine kinase activity"/>
    <property type="evidence" value="ECO:0007669"/>
    <property type="project" value="UniProtKB-KW"/>
</dbReference>
<dbReference type="STRING" id="65489.A0A0D3HU62"/>
<evidence type="ECO:0000256" key="6">
    <source>
        <dbReference type="ARBA" id="ARBA00022741"/>
    </source>
</evidence>
<dbReference type="eggNOG" id="KOG1187">
    <property type="taxonomic scope" value="Eukaryota"/>
</dbReference>
<evidence type="ECO:0000256" key="13">
    <source>
        <dbReference type="RuleBase" id="RU000304"/>
    </source>
</evidence>
<keyword evidence="6 12" id="KW-0547">Nucleotide-binding</keyword>
<dbReference type="Proteomes" id="UP000026960">
    <property type="component" value="Chromosome 12"/>
</dbReference>
<dbReference type="InterPro" id="IPR017441">
    <property type="entry name" value="Protein_kinase_ATP_BS"/>
</dbReference>
<name>A0A0D3HU62_9ORYZ</name>
<feature type="binding site" evidence="12">
    <location>
        <position position="113"/>
    </location>
    <ligand>
        <name>ATP</name>
        <dbReference type="ChEBI" id="CHEBI:30616"/>
    </ligand>
</feature>
<dbReference type="PROSITE" id="PS00108">
    <property type="entry name" value="PROTEIN_KINASE_ST"/>
    <property type="match status" value="1"/>
</dbReference>
<dbReference type="Gene3D" id="3.30.200.20">
    <property type="entry name" value="Phosphorylase Kinase, domain 1"/>
    <property type="match status" value="1"/>
</dbReference>
<dbReference type="PROSITE" id="PS00107">
    <property type="entry name" value="PROTEIN_KINASE_ATP"/>
    <property type="match status" value="1"/>
</dbReference>
<keyword evidence="7" id="KW-0418">Kinase</keyword>
<dbReference type="Gene3D" id="1.10.510.10">
    <property type="entry name" value="Transferase(Phosphotransferase) domain 1"/>
    <property type="match status" value="1"/>
</dbReference>
<evidence type="ECO:0000313" key="17">
    <source>
        <dbReference type="Proteomes" id="UP000026960"/>
    </source>
</evidence>
<keyword evidence="9 14" id="KW-1133">Transmembrane helix</keyword>
<feature type="domain" description="Protein kinase" evidence="15">
    <location>
        <begin position="85"/>
        <end position="365"/>
    </location>
</feature>
<dbReference type="HOGENOM" id="CLU_000288_21_4_1"/>
<dbReference type="PANTHER" id="PTHR27009">
    <property type="entry name" value="RUST RESISTANCE KINASE LR10-RELATED"/>
    <property type="match status" value="1"/>
</dbReference>
<dbReference type="SUPFAM" id="SSF56112">
    <property type="entry name" value="Protein kinase-like (PK-like)"/>
    <property type="match status" value="1"/>
</dbReference>
<reference evidence="16" key="1">
    <citation type="journal article" date="2009" name="Rice">
        <title>De Novo Next Generation Sequencing of Plant Genomes.</title>
        <authorList>
            <person name="Rounsley S."/>
            <person name="Marri P.R."/>
            <person name="Yu Y."/>
            <person name="He R."/>
            <person name="Sisneros N."/>
            <person name="Goicoechea J.L."/>
            <person name="Lee S.J."/>
            <person name="Angelova A."/>
            <person name="Kudrna D."/>
            <person name="Luo M."/>
            <person name="Affourtit J."/>
            <person name="Desany B."/>
            <person name="Knight J."/>
            <person name="Niazi F."/>
            <person name="Egholm M."/>
            <person name="Wing R.A."/>
        </authorList>
    </citation>
    <scope>NUCLEOTIDE SEQUENCE [LARGE SCALE GENOMIC DNA]</scope>
    <source>
        <strain evidence="16">cv. IRGC 105608</strain>
    </source>
</reference>
<evidence type="ECO:0000256" key="5">
    <source>
        <dbReference type="ARBA" id="ARBA00022729"/>
    </source>
</evidence>
<dbReference type="PROSITE" id="PS50011">
    <property type="entry name" value="PROTEIN_KINASE_DOM"/>
    <property type="match status" value="1"/>
</dbReference>
<dbReference type="InterPro" id="IPR008271">
    <property type="entry name" value="Ser/Thr_kinase_AS"/>
</dbReference>
<comment type="subcellular location">
    <subcellularLocation>
        <location evidence="1">Membrane</location>
        <topology evidence="1">Single-pass type I membrane protein</topology>
    </subcellularLocation>
</comment>
<keyword evidence="5" id="KW-0732">Signal</keyword>
<dbReference type="EnsemblPlants" id="OBART12G11070.1">
    <property type="protein sequence ID" value="OBART12G11070.1"/>
    <property type="gene ID" value="OBART12G11070"/>
</dbReference>
<evidence type="ECO:0000259" key="15">
    <source>
        <dbReference type="PROSITE" id="PS50011"/>
    </source>
</evidence>
<evidence type="ECO:0000256" key="10">
    <source>
        <dbReference type="ARBA" id="ARBA00023136"/>
    </source>
</evidence>
<dbReference type="InterPro" id="IPR011009">
    <property type="entry name" value="Kinase-like_dom_sf"/>
</dbReference>
<dbReference type="InterPro" id="IPR000719">
    <property type="entry name" value="Prot_kinase_dom"/>
</dbReference>
<evidence type="ECO:0000256" key="8">
    <source>
        <dbReference type="ARBA" id="ARBA00022840"/>
    </source>
</evidence>
<protein>
    <recommendedName>
        <fullName evidence="15">Protein kinase domain-containing protein</fullName>
    </recommendedName>
</protein>
<organism evidence="16">
    <name type="scientific">Oryza barthii</name>
    <dbReference type="NCBI Taxonomy" id="65489"/>
    <lineage>
        <taxon>Eukaryota</taxon>
        <taxon>Viridiplantae</taxon>
        <taxon>Streptophyta</taxon>
        <taxon>Embryophyta</taxon>
        <taxon>Tracheophyta</taxon>
        <taxon>Spermatophyta</taxon>
        <taxon>Magnoliopsida</taxon>
        <taxon>Liliopsida</taxon>
        <taxon>Poales</taxon>
        <taxon>Poaceae</taxon>
        <taxon>BOP clade</taxon>
        <taxon>Oryzoideae</taxon>
        <taxon>Oryzeae</taxon>
        <taxon>Oryzinae</taxon>
        <taxon>Oryza</taxon>
    </lineage>
</organism>
<keyword evidence="10 14" id="KW-0472">Membrane</keyword>
<keyword evidence="11" id="KW-0325">Glycoprotein</keyword>
<feature type="transmembrane region" description="Helical" evidence="14">
    <location>
        <begin position="20"/>
        <end position="40"/>
    </location>
</feature>
<evidence type="ECO:0000256" key="4">
    <source>
        <dbReference type="ARBA" id="ARBA00022692"/>
    </source>
</evidence>
<dbReference type="Pfam" id="PF00069">
    <property type="entry name" value="Pkinase"/>
    <property type="match status" value="1"/>
</dbReference>
<dbReference type="SMART" id="SM00220">
    <property type="entry name" value="S_TKc"/>
    <property type="match status" value="1"/>
</dbReference>
<evidence type="ECO:0000256" key="2">
    <source>
        <dbReference type="ARBA" id="ARBA00022527"/>
    </source>
</evidence>
<evidence type="ECO:0000256" key="11">
    <source>
        <dbReference type="ARBA" id="ARBA00023180"/>
    </source>
</evidence>